<dbReference type="EMBL" id="PVTR01000017">
    <property type="protein sequence ID" value="PRY84769.1"/>
    <property type="molecule type" value="Genomic_DNA"/>
</dbReference>
<evidence type="ECO:0000256" key="1">
    <source>
        <dbReference type="SAM" id="SignalP"/>
    </source>
</evidence>
<reference evidence="3 4" key="1">
    <citation type="submission" date="2018-03" db="EMBL/GenBank/DDBJ databases">
        <title>Genomic Encyclopedia of Archaeal and Bacterial Type Strains, Phase II (KMG-II): from individual species to whole genera.</title>
        <authorList>
            <person name="Goeker M."/>
        </authorList>
    </citation>
    <scope>NUCLEOTIDE SEQUENCE [LARGE SCALE GENOMIC DNA]</scope>
    <source>
        <strain evidence="3 4">DSM 27929</strain>
    </source>
</reference>
<proteinExistence type="predicted"/>
<dbReference type="Pfam" id="PF12680">
    <property type="entry name" value="SnoaL_2"/>
    <property type="match status" value="1"/>
</dbReference>
<dbReference type="AlphaFoldDB" id="A0A2T0WDI4"/>
<protein>
    <submittedName>
        <fullName evidence="3">SnoaL-like protein</fullName>
    </submittedName>
</protein>
<accession>A0A2T0WDI4</accession>
<dbReference type="InterPro" id="IPR037401">
    <property type="entry name" value="SnoaL-like"/>
</dbReference>
<gene>
    <name evidence="3" type="ORF">CLW00_11746</name>
</gene>
<dbReference type="Proteomes" id="UP000238157">
    <property type="component" value="Unassembled WGS sequence"/>
</dbReference>
<feature type="chain" id="PRO_5015448620" evidence="1">
    <location>
        <begin position="24"/>
        <end position="174"/>
    </location>
</feature>
<dbReference type="InterPro" id="IPR032710">
    <property type="entry name" value="NTF2-like_dom_sf"/>
</dbReference>
<evidence type="ECO:0000313" key="3">
    <source>
        <dbReference type="EMBL" id="PRY84769.1"/>
    </source>
</evidence>
<name>A0A2T0WDI4_9BACT</name>
<evidence type="ECO:0000313" key="4">
    <source>
        <dbReference type="Proteomes" id="UP000238157"/>
    </source>
</evidence>
<feature type="signal peptide" evidence="1">
    <location>
        <begin position="1"/>
        <end position="23"/>
    </location>
</feature>
<keyword evidence="4" id="KW-1185">Reference proteome</keyword>
<sequence length="174" mass="19391">MKNLKITLSVAILMMLLPMISNAQDPVVTLEFQNAETAIEVVQKYTKALQAGDVATMNAQFAPNAMIYGLGGGLDSLTVAQHKEYYTNSTNQFKHTLSQELYLPVKVTNNWNEGEWVLSWGTNTIQNKANGQTITVPYHTAGVIVNGKIARLHYWYDMLNVLRGQGYEVKPPTN</sequence>
<organism evidence="3 4">
    <name type="scientific">Mongoliibacter ruber</name>
    <dbReference type="NCBI Taxonomy" id="1750599"/>
    <lineage>
        <taxon>Bacteria</taxon>
        <taxon>Pseudomonadati</taxon>
        <taxon>Bacteroidota</taxon>
        <taxon>Cytophagia</taxon>
        <taxon>Cytophagales</taxon>
        <taxon>Cyclobacteriaceae</taxon>
        <taxon>Mongoliibacter</taxon>
    </lineage>
</organism>
<evidence type="ECO:0000259" key="2">
    <source>
        <dbReference type="Pfam" id="PF12680"/>
    </source>
</evidence>
<dbReference type="Gene3D" id="3.10.450.50">
    <property type="match status" value="1"/>
</dbReference>
<comment type="caution">
    <text evidence="3">The sequence shown here is derived from an EMBL/GenBank/DDBJ whole genome shotgun (WGS) entry which is preliminary data.</text>
</comment>
<dbReference type="RefSeq" id="WP_245917406.1">
    <property type="nucleotide sequence ID" value="NZ_PVTR01000017.1"/>
</dbReference>
<dbReference type="SUPFAM" id="SSF54427">
    <property type="entry name" value="NTF2-like"/>
    <property type="match status" value="1"/>
</dbReference>
<keyword evidence="1" id="KW-0732">Signal</keyword>
<feature type="domain" description="SnoaL-like" evidence="2">
    <location>
        <begin position="42"/>
        <end position="151"/>
    </location>
</feature>